<organism evidence="2 3">
    <name type="scientific">Herbihabitans rhizosphaerae</name>
    <dbReference type="NCBI Taxonomy" id="1872711"/>
    <lineage>
        <taxon>Bacteria</taxon>
        <taxon>Bacillati</taxon>
        <taxon>Actinomycetota</taxon>
        <taxon>Actinomycetes</taxon>
        <taxon>Pseudonocardiales</taxon>
        <taxon>Pseudonocardiaceae</taxon>
        <taxon>Herbihabitans</taxon>
    </lineage>
</organism>
<dbReference type="OrthoDB" id="3210113at2"/>
<dbReference type="Proteomes" id="UP000294257">
    <property type="component" value="Unassembled WGS sequence"/>
</dbReference>
<dbReference type="EMBL" id="SGWQ01000014">
    <property type="protein sequence ID" value="RZS31354.1"/>
    <property type="molecule type" value="Genomic_DNA"/>
</dbReference>
<keyword evidence="2" id="KW-0378">Hydrolase</keyword>
<dbReference type="PANTHER" id="PTHR48098:SF1">
    <property type="entry name" value="DIACYLGLYCEROL ACYLTRANSFERASE_MYCOLYLTRANSFERASE AG85A"/>
    <property type="match status" value="1"/>
</dbReference>
<dbReference type="PANTHER" id="PTHR48098">
    <property type="entry name" value="ENTEROCHELIN ESTERASE-RELATED"/>
    <property type="match status" value="1"/>
</dbReference>
<evidence type="ECO:0000256" key="1">
    <source>
        <dbReference type="SAM" id="MobiDB-lite"/>
    </source>
</evidence>
<feature type="compositionally biased region" description="Pro residues" evidence="1">
    <location>
        <begin position="41"/>
        <end position="54"/>
    </location>
</feature>
<evidence type="ECO:0000313" key="3">
    <source>
        <dbReference type="Proteomes" id="UP000294257"/>
    </source>
</evidence>
<dbReference type="InterPro" id="IPR050583">
    <property type="entry name" value="Mycobacterial_A85_antigen"/>
</dbReference>
<dbReference type="SUPFAM" id="SSF53474">
    <property type="entry name" value="alpha/beta-Hydrolases"/>
    <property type="match status" value="1"/>
</dbReference>
<dbReference type="GO" id="GO:0016787">
    <property type="term" value="F:hydrolase activity"/>
    <property type="evidence" value="ECO:0007669"/>
    <property type="project" value="UniProtKB-KW"/>
</dbReference>
<gene>
    <name evidence="2" type="ORF">EV193_11445</name>
</gene>
<dbReference type="InterPro" id="IPR029058">
    <property type="entry name" value="AB_hydrolase_fold"/>
</dbReference>
<feature type="region of interest" description="Disordered" evidence="1">
    <location>
        <begin position="33"/>
        <end position="54"/>
    </location>
</feature>
<evidence type="ECO:0000313" key="2">
    <source>
        <dbReference type="EMBL" id="RZS31354.1"/>
    </source>
</evidence>
<dbReference type="Pfam" id="PF00756">
    <property type="entry name" value="Esterase"/>
    <property type="match status" value="1"/>
</dbReference>
<proteinExistence type="predicted"/>
<sequence>MGPRDDHGGRRIGRRPLLIASVTGLAGAGAAVVAGSSTPPDVRPAPAASPVPHPPALTTVDRVYSPSRRREVEIVTLLPAHRPPGPLPVCLFLHGRFGSARRAVPPGLRDELMSAVARGSVPPFAFVTVDGGGNSYWHDDPMRMLLDEVPGWLRARGLGDAATGTPFACAGVSMGGFGALLYARRRQERGNPARAVATIAPALITSWQEMRSRKAFQDMWQWAELDPLRHVKELGRVPVGLWCGTEDPFVEGVRKFVRQARPEVAFLGPGGHNDGFYRRILPDMVRFLGRKLGSGAAG</sequence>
<dbReference type="RefSeq" id="WP_130348169.1">
    <property type="nucleotide sequence ID" value="NZ_SGWQ01000014.1"/>
</dbReference>
<dbReference type="InterPro" id="IPR000801">
    <property type="entry name" value="Esterase-like"/>
</dbReference>
<name>A0A4Q7KDN6_9PSEU</name>
<reference evidence="2 3" key="1">
    <citation type="submission" date="2019-02" db="EMBL/GenBank/DDBJ databases">
        <title>Genomic Encyclopedia of Type Strains, Phase IV (KMG-IV): sequencing the most valuable type-strain genomes for metagenomic binning, comparative biology and taxonomic classification.</title>
        <authorList>
            <person name="Goeker M."/>
        </authorList>
    </citation>
    <scope>NUCLEOTIDE SEQUENCE [LARGE SCALE GENOMIC DNA]</scope>
    <source>
        <strain evidence="2 3">DSM 101727</strain>
    </source>
</reference>
<comment type="caution">
    <text evidence="2">The sequence shown here is derived from an EMBL/GenBank/DDBJ whole genome shotgun (WGS) entry which is preliminary data.</text>
</comment>
<keyword evidence="3" id="KW-1185">Reference proteome</keyword>
<protein>
    <submittedName>
        <fullName evidence="2">S-formylglutathione hydrolase FrmB</fullName>
    </submittedName>
</protein>
<dbReference type="Gene3D" id="3.40.50.1820">
    <property type="entry name" value="alpha/beta hydrolase"/>
    <property type="match status" value="1"/>
</dbReference>
<accession>A0A4Q7KDN6</accession>
<dbReference type="AlphaFoldDB" id="A0A4Q7KDN6"/>
<dbReference type="GO" id="GO:0016747">
    <property type="term" value="F:acyltransferase activity, transferring groups other than amino-acyl groups"/>
    <property type="evidence" value="ECO:0007669"/>
    <property type="project" value="TreeGrafter"/>
</dbReference>